<dbReference type="EMBL" id="CP010525">
    <property type="protein sequence ID" value="AJO20851.1"/>
    <property type="molecule type" value="Genomic_DNA"/>
</dbReference>
<dbReference type="AlphaFoldDB" id="A0AAN0WA88"/>
<proteinExistence type="predicted"/>
<accession>A0AAN0WA88</accession>
<evidence type="ECO:0000313" key="2">
    <source>
        <dbReference type="Proteomes" id="UP000032024"/>
    </source>
</evidence>
<evidence type="ECO:0000313" key="1">
    <source>
        <dbReference type="EMBL" id="AJO20851.1"/>
    </source>
</evidence>
<protein>
    <submittedName>
        <fullName evidence="1">Uncharacterized protein</fullName>
    </submittedName>
</protein>
<reference evidence="2" key="1">
    <citation type="submission" date="2015-01" db="EMBL/GenBank/DDBJ databases">
        <title>Comparative genome analysis of Bacillus coagulans HM-08, Clostridium butyricum HM-68, Bacillus subtilis HM-66 and Bacillus paralicheniformis BL-09.</title>
        <authorList>
            <person name="Zhang H."/>
        </authorList>
    </citation>
    <scope>NUCLEOTIDE SEQUENCE [LARGE SCALE GENOMIC DNA]</scope>
    <source>
        <strain evidence="2">HM-08</strain>
    </source>
</reference>
<dbReference type="RefSeq" id="WP_035185135.1">
    <property type="nucleotide sequence ID" value="NZ_CP010525.1"/>
</dbReference>
<keyword evidence="2" id="KW-1185">Reference proteome</keyword>
<name>A0AAN0WA88_HEYCO</name>
<gene>
    <name evidence="1" type="ORF">SB48_HM08orf00083</name>
</gene>
<organism evidence="1 2">
    <name type="scientific">Heyndrickxia coagulans</name>
    <name type="common">Weizmannia coagulans</name>
    <dbReference type="NCBI Taxonomy" id="1398"/>
    <lineage>
        <taxon>Bacteria</taxon>
        <taxon>Bacillati</taxon>
        <taxon>Bacillota</taxon>
        <taxon>Bacilli</taxon>
        <taxon>Bacillales</taxon>
        <taxon>Bacillaceae</taxon>
        <taxon>Heyndrickxia</taxon>
    </lineage>
</organism>
<dbReference type="Proteomes" id="UP000032024">
    <property type="component" value="Chromosome"/>
</dbReference>
<sequence length="238" mass="28237">MRDLLNKDEVEIAEFCQEVLDLEKAKLPDEYYYTSVPLCVIESVFSIGVRYEGVKNTVKRYCEYFGLHPYRLEPDYPTPSEQQSVEHFLRSFDELGLEEFVHTVFKNRQRTSTRNGILKTEAVHRFCKVLNKYGVNYLQDVKKLYGNEQFEEEIKSIPGQKSGISLIYFYMLAGEDNWIKPDRMIIRFLERVLQRKVKMDEAQTLLQATSKILAEKYPNMTPRLLDYQIWNYVRNNNL</sequence>